<dbReference type="SUPFAM" id="SSF51206">
    <property type="entry name" value="cAMP-binding domain-like"/>
    <property type="match status" value="1"/>
</dbReference>
<evidence type="ECO:0000313" key="3">
    <source>
        <dbReference type="Proteomes" id="UP000198649"/>
    </source>
</evidence>
<dbReference type="InterPro" id="IPR000595">
    <property type="entry name" value="cNMP-bd_dom"/>
</dbReference>
<gene>
    <name evidence="2" type="ORF">SAMN05216561_106219</name>
</gene>
<dbReference type="Gene3D" id="2.60.120.10">
    <property type="entry name" value="Jelly Rolls"/>
    <property type="match status" value="1"/>
</dbReference>
<dbReference type="AlphaFoldDB" id="A0A1I3GPL1"/>
<dbReference type="EMBL" id="FOQG01000006">
    <property type="protein sequence ID" value="SFI25333.1"/>
    <property type="molecule type" value="Genomic_DNA"/>
</dbReference>
<proteinExistence type="predicted"/>
<dbReference type="Pfam" id="PF00027">
    <property type="entry name" value="cNMP_binding"/>
    <property type="match status" value="1"/>
</dbReference>
<keyword evidence="3" id="KW-1185">Reference proteome</keyword>
<dbReference type="PANTHER" id="PTHR24567">
    <property type="entry name" value="CRP FAMILY TRANSCRIPTIONAL REGULATORY PROTEIN"/>
    <property type="match status" value="1"/>
</dbReference>
<dbReference type="InterPro" id="IPR050397">
    <property type="entry name" value="Env_Response_Regulators"/>
</dbReference>
<dbReference type="GO" id="GO:0003700">
    <property type="term" value="F:DNA-binding transcription factor activity"/>
    <property type="evidence" value="ECO:0007669"/>
    <property type="project" value="TreeGrafter"/>
</dbReference>
<feature type="domain" description="Cyclic nucleotide-binding" evidence="1">
    <location>
        <begin position="14"/>
        <end position="111"/>
    </location>
</feature>
<sequence length="131" mass="14361">MREHHFERLGMASFFDSFTPQEVARISAKGRHVTLPEGWSPIWERTPADKAYILIDGTVSVRKGGAEIAQLGPGEFMGEQAILGHSLRTASIVALTPLEVIHFTSETVRELCDQMPKFKAALEAVAGSRLG</sequence>
<dbReference type="SMART" id="SM00100">
    <property type="entry name" value="cNMP"/>
    <property type="match status" value="1"/>
</dbReference>
<dbReference type="InterPro" id="IPR018488">
    <property type="entry name" value="cNMP-bd_CS"/>
</dbReference>
<dbReference type="InterPro" id="IPR014710">
    <property type="entry name" value="RmlC-like_jellyroll"/>
</dbReference>
<dbReference type="GO" id="GO:0005829">
    <property type="term" value="C:cytosol"/>
    <property type="evidence" value="ECO:0007669"/>
    <property type="project" value="TreeGrafter"/>
</dbReference>
<dbReference type="CDD" id="cd00038">
    <property type="entry name" value="CAP_ED"/>
    <property type="match status" value="1"/>
</dbReference>
<evidence type="ECO:0000259" key="1">
    <source>
        <dbReference type="PROSITE" id="PS50042"/>
    </source>
</evidence>
<organism evidence="2 3">
    <name type="scientific">Nocardioides psychrotolerans</name>
    <dbReference type="NCBI Taxonomy" id="1005945"/>
    <lineage>
        <taxon>Bacteria</taxon>
        <taxon>Bacillati</taxon>
        <taxon>Actinomycetota</taxon>
        <taxon>Actinomycetes</taxon>
        <taxon>Propionibacteriales</taxon>
        <taxon>Nocardioidaceae</taxon>
        <taxon>Nocardioides</taxon>
    </lineage>
</organism>
<accession>A0A1I3GPL1</accession>
<reference evidence="2 3" key="1">
    <citation type="submission" date="2016-10" db="EMBL/GenBank/DDBJ databases">
        <authorList>
            <person name="de Groot N.N."/>
        </authorList>
    </citation>
    <scope>NUCLEOTIDE SEQUENCE [LARGE SCALE GENOMIC DNA]</scope>
    <source>
        <strain evidence="2 3">CGMCC 1.11156</strain>
    </source>
</reference>
<evidence type="ECO:0000313" key="2">
    <source>
        <dbReference type="EMBL" id="SFI25333.1"/>
    </source>
</evidence>
<dbReference type="InterPro" id="IPR018490">
    <property type="entry name" value="cNMP-bd_dom_sf"/>
</dbReference>
<dbReference type="PROSITE" id="PS50042">
    <property type="entry name" value="CNMP_BINDING_3"/>
    <property type="match status" value="1"/>
</dbReference>
<dbReference type="PROSITE" id="PS00889">
    <property type="entry name" value="CNMP_BINDING_2"/>
    <property type="match status" value="1"/>
</dbReference>
<dbReference type="Proteomes" id="UP000198649">
    <property type="component" value="Unassembled WGS sequence"/>
</dbReference>
<protein>
    <submittedName>
        <fullName evidence="2">Cyclic nucleotide-binding domain-containing protein</fullName>
    </submittedName>
</protein>
<name>A0A1I3GPL1_9ACTN</name>
<dbReference type="PANTHER" id="PTHR24567:SF74">
    <property type="entry name" value="HTH-TYPE TRANSCRIPTIONAL REGULATOR ARCR"/>
    <property type="match status" value="1"/>
</dbReference>
<dbReference type="STRING" id="1005945.SAMN05216561_106219"/>